<dbReference type="EMBL" id="PGGS01000033">
    <property type="protein sequence ID" value="PNH11305.1"/>
    <property type="molecule type" value="Genomic_DNA"/>
</dbReference>
<feature type="region of interest" description="Disordered" evidence="1">
    <location>
        <begin position="54"/>
        <end position="156"/>
    </location>
</feature>
<organism evidence="3 4">
    <name type="scientific">Tetrabaena socialis</name>
    <dbReference type="NCBI Taxonomy" id="47790"/>
    <lineage>
        <taxon>Eukaryota</taxon>
        <taxon>Viridiplantae</taxon>
        <taxon>Chlorophyta</taxon>
        <taxon>core chlorophytes</taxon>
        <taxon>Chlorophyceae</taxon>
        <taxon>CS clade</taxon>
        <taxon>Chlamydomonadales</taxon>
        <taxon>Tetrabaenaceae</taxon>
        <taxon>Tetrabaena</taxon>
    </lineage>
</organism>
<accession>A0A2J8AFK8</accession>
<keyword evidence="4" id="KW-1185">Reference proteome</keyword>
<feature type="compositionally biased region" description="Basic and acidic residues" evidence="1">
    <location>
        <begin position="129"/>
        <end position="139"/>
    </location>
</feature>
<comment type="caution">
    <text evidence="3">The sequence shown here is derived from an EMBL/GenBank/DDBJ whole genome shotgun (WGS) entry which is preliminary data.</text>
</comment>
<dbReference type="OrthoDB" id="9998912at2759"/>
<gene>
    <name evidence="3" type="ORF">TSOC_001919</name>
</gene>
<evidence type="ECO:0000313" key="4">
    <source>
        <dbReference type="Proteomes" id="UP000236333"/>
    </source>
</evidence>
<evidence type="ECO:0000256" key="2">
    <source>
        <dbReference type="SAM" id="SignalP"/>
    </source>
</evidence>
<proteinExistence type="predicted"/>
<feature type="chain" id="PRO_5014468847" evidence="2">
    <location>
        <begin position="24"/>
        <end position="156"/>
    </location>
</feature>
<dbReference type="AlphaFoldDB" id="A0A2J8AFK8"/>
<sequence>MQHNAARAQKLFLLGLLAARAGAFLDFTTFSATQNIKIPADMKHVLPEKKYFKAPEEGKAGRWNGQRHRTGPPVGGRGGGGPARSARLPLQPQGAGHGGPDCGQPVKRPCTHRNRWANETHLPAMGHLNAEKHDRDIKEPGWSPSRCYGNRSLSNP</sequence>
<protein>
    <submittedName>
        <fullName evidence="3">Uncharacterized protein</fullName>
    </submittedName>
</protein>
<name>A0A2J8AFK8_9CHLO</name>
<feature type="signal peptide" evidence="2">
    <location>
        <begin position="1"/>
        <end position="23"/>
    </location>
</feature>
<reference evidence="3 4" key="1">
    <citation type="journal article" date="2017" name="Mol. Biol. Evol.">
        <title>The 4-celled Tetrabaena socialis nuclear genome reveals the essential components for genetic control of cell number at the origin of multicellularity in the volvocine lineage.</title>
        <authorList>
            <person name="Featherston J."/>
            <person name="Arakaki Y."/>
            <person name="Hanschen E.R."/>
            <person name="Ferris P.J."/>
            <person name="Michod R.E."/>
            <person name="Olson B.J.S.C."/>
            <person name="Nozaki H."/>
            <person name="Durand P.M."/>
        </authorList>
    </citation>
    <scope>NUCLEOTIDE SEQUENCE [LARGE SCALE GENOMIC DNA]</scope>
    <source>
        <strain evidence="3 4">NIES-571</strain>
    </source>
</reference>
<feature type="compositionally biased region" description="Gly residues" evidence="1">
    <location>
        <begin position="73"/>
        <end position="82"/>
    </location>
</feature>
<evidence type="ECO:0000256" key="1">
    <source>
        <dbReference type="SAM" id="MobiDB-lite"/>
    </source>
</evidence>
<evidence type="ECO:0000313" key="3">
    <source>
        <dbReference type="EMBL" id="PNH11305.1"/>
    </source>
</evidence>
<keyword evidence="2" id="KW-0732">Signal</keyword>
<dbReference type="Proteomes" id="UP000236333">
    <property type="component" value="Unassembled WGS sequence"/>
</dbReference>